<dbReference type="SUPFAM" id="SSF53474">
    <property type="entry name" value="alpha/beta-Hydrolases"/>
    <property type="match status" value="1"/>
</dbReference>
<dbReference type="Proteomes" id="UP000032214">
    <property type="component" value="Unassembled WGS sequence"/>
</dbReference>
<sequence>MILKYHPLKLLQYVIISMVLYGHAQAEEHDGLCIFQPQLESHLQTAQKKISWNIDPIIWVPTNNTFQDEITIYVHGLGDRFNVPSEDHFINDLYCGPILFFKFQDAYNRYPLASYLGQGADIKALVWMLKSCAMTDGIKKINLIGYSRGGATILNTLCALACEDDDIYGSTELYPFTAQMIFSKIHAIVLICPLLHVASAVKSNTARTAKPKNKFITAVGWVTHTALLPLATGGKYNPFGYQPINSAYALGNKTKWKITIPSLYVLFQSRDRVVSTDYQSKLQKYLEPITNTLHVITGDGTHSNWSSSSWDELIKVYKAHECKACVEC</sequence>
<organism evidence="1 2">
    <name type="scientific">candidate division TM6 bacterium JCVI TM6SC1</name>
    <dbReference type="NCBI Taxonomy" id="1306947"/>
    <lineage>
        <taxon>Bacteria</taxon>
        <taxon>Candidatus Babelota</taxon>
        <taxon>Vermiphilus</taxon>
    </lineage>
</organism>
<name>A0A0D2JMC5_9BACT</name>
<gene>
    <name evidence="1" type="ORF">J120_00885</name>
</gene>
<keyword evidence="2" id="KW-1185">Reference proteome</keyword>
<reference evidence="1 2" key="1">
    <citation type="journal article" date="2013" name="Proc. Natl. Acad. Sci. U.S.A.">
        <title>Candidate phylum TM6 genome recovered from a hospital sink biofilm provides genomic insights into this uncultivated phylum.</title>
        <authorList>
            <person name="McLean J.S."/>
            <person name="Lombardo M.J."/>
            <person name="Badger J.H."/>
            <person name="Edlund A."/>
            <person name="Novotny M."/>
            <person name="Yee-Greenbaum J."/>
            <person name="Vyahhi N."/>
            <person name="Hall A.P."/>
            <person name="Yang Y."/>
            <person name="Dupont C.L."/>
            <person name="Ziegler M.G."/>
            <person name="Chitsaz H."/>
            <person name="Allen A.E."/>
            <person name="Yooseph S."/>
            <person name="Tesler G."/>
            <person name="Pevzner P.A."/>
            <person name="Friedman R.M."/>
            <person name="Nealson K.H."/>
            <person name="Venter J.C."/>
            <person name="Lasken R.S."/>
        </authorList>
    </citation>
    <scope>NUCLEOTIDE SEQUENCE [LARGE SCALE GENOMIC DNA]</scope>
    <source>
        <strain evidence="1 2">TM6SC1</strain>
    </source>
</reference>
<comment type="caution">
    <text evidence="1">The sequence shown here is derived from an EMBL/GenBank/DDBJ whole genome shotgun (WGS) entry which is preliminary data.</text>
</comment>
<proteinExistence type="predicted"/>
<dbReference type="AlphaFoldDB" id="A0A0D2JMC5"/>
<accession>A0A0D2JMC5</accession>
<evidence type="ECO:0000313" key="1">
    <source>
        <dbReference type="EMBL" id="KIX85513.1"/>
    </source>
</evidence>
<evidence type="ECO:0008006" key="3">
    <source>
        <dbReference type="Google" id="ProtNLM"/>
    </source>
</evidence>
<protein>
    <recommendedName>
        <fullName evidence="3">DUF676 domain-containing protein</fullName>
    </recommendedName>
</protein>
<dbReference type="STRING" id="1306947.J120_00885"/>
<dbReference type="InterPro" id="IPR029058">
    <property type="entry name" value="AB_hydrolase_fold"/>
</dbReference>
<dbReference type="EMBL" id="ARQD01000001">
    <property type="protein sequence ID" value="KIX85513.1"/>
    <property type="molecule type" value="Genomic_DNA"/>
</dbReference>
<dbReference type="Gene3D" id="3.40.50.1820">
    <property type="entry name" value="alpha/beta hydrolase"/>
    <property type="match status" value="1"/>
</dbReference>
<evidence type="ECO:0000313" key="2">
    <source>
        <dbReference type="Proteomes" id="UP000032214"/>
    </source>
</evidence>